<reference evidence="7" key="1">
    <citation type="submission" date="2023-03" db="EMBL/GenBank/DDBJ databases">
        <title>Bacterial isolates from washroom surfaces on a university campus.</title>
        <authorList>
            <person name="Holman D.B."/>
            <person name="Gzyl K.E."/>
            <person name="Taheri A.E."/>
        </authorList>
    </citation>
    <scope>NUCLEOTIDE SEQUENCE</scope>
    <source>
        <strain evidence="7">RD03</strain>
    </source>
</reference>
<evidence type="ECO:0000256" key="4">
    <source>
        <dbReference type="PIRNR" id="PIRNR001365"/>
    </source>
</evidence>
<evidence type="ECO:0000313" key="7">
    <source>
        <dbReference type="EMBL" id="MDH5159496.1"/>
    </source>
</evidence>
<proteinExistence type="inferred from homology"/>
<evidence type="ECO:0000256" key="6">
    <source>
        <dbReference type="PIRSR" id="PIRSR001365-2"/>
    </source>
</evidence>
<comment type="caution">
    <text evidence="7">The sequence shown here is derived from an EMBL/GenBank/DDBJ whole genome shotgun (WGS) entry which is preliminary data.</text>
</comment>
<dbReference type="Proteomes" id="UP001159179">
    <property type="component" value="Unassembled WGS sequence"/>
</dbReference>
<feature type="binding site" evidence="6">
    <location>
        <position position="46"/>
    </location>
    <ligand>
        <name>pyruvate</name>
        <dbReference type="ChEBI" id="CHEBI:15361"/>
    </ligand>
</feature>
<feature type="active site" description="Schiff-base intermediate with substrate" evidence="5">
    <location>
        <position position="164"/>
    </location>
</feature>
<dbReference type="PRINTS" id="PR00146">
    <property type="entry name" value="DHPICSNTHASE"/>
</dbReference>
<keyword evidence="3" id="KW-0704">Schiff base</keyword>
<accession>A0AAW6SRK9</accession>
<dbReference type="SMART" id="SM01130">
    <property type="entry name" value="DHDPS"/>
    <property type="match status" value="1"/>
</dbReference>
<evidence type="ECO:0000256" key="5">
    <source>
        <dbReference type="PIRSR" id="PIRSR001365-1"/>
    </source>
</evidence>
<evidence type="ECO:0000256" key="1">
    <source>
        <dbReference type="ARBA" id="ARBA00007592"/>
    </source>
</evidence>
<protein>
    <submittedName>
        <fullName evidence="7">Dihydrodipicolinate synthase family protein</fullName>
    </submittedName>
</protein>
<dbReference type="AlphaFoldDB" id="A0AAW6SRK9"/>
<dbReference type="PANTHER" id="PTHR12128:SF66">
    <property type="entry name" value="4-HYDROXY-2-OXOGLUTARATE ALDOLASE, MITOCHONDRIAL"/>
    <property type="match status" value="1"/>
</dbReference>
<evidence type="ECO:0000313" key="8">
    <source>
        <dbReference type="Proteomes" id="UP001159179"/>
    </source>
</evidence>
<dbReference type="RefSeq" id="WP_280615418.1">
    <property type="nucleotide sequence ID" value="NZ_JAROYP010000001.1"/>
</dbReference>
<evidence type="ECO:0000256" key="3">
    <source>
        <dbReference type="ARBA" id="ARBA00023270"/>
    </source>
</evidence>
<organism evidence="7 8">
    <name type="scientific">Heyndrickxia oleronia</name>
    <dbReference type="NCBI Taxonomy" id="38875"/>
    <lineage>
        <taxon>Bacteria</taxon>
        <taxon>Bacillati</taxon>
        <taxon>Bacillota</taxon>
        <taxon>Bacilli</taxon>
        <taxon>Bacillales</taxon>
        <taxon>Bacillaceae</taxon>
        <taxon>Heyndrickxia</taxon>
    </lineage>
</organism>
<dbReference type="Pfam" id="PF00701">
    <property type="entry name" value="DHDPS"/>
    <property type="match status" value="1"/>
</dbReference>
<dbReference type="EMBL" id="JAROYP010000001">
    <property type="protein sequence ID" value="MDH5159496.1"/>
    <property type="molecule type" value="Genomic_DNA"/>
</dbReference>
<comment type="similarity">
    <text evidence="1 4">Belongs to the DapA family.</text>
</comment>
<dbReference type="SUPFAM" id="SSF51569">
    <property type="entry name" value="Aldolase"/>
    <property type="match status" value="1"/>
</dbReference>
<name>A0AAW6SRK9_9BACI</name>
<dbReference type="GO" id="GO:0044281">
    <property type="term" value="P:small molecule metabolic process"/>
    <property type="evidence" value="ECO:0007669"/>
    <property type="project" value="UniProtKB-ARBA"/>
</dbReference>
<dbReference type="InterPro" id="IPR013785">
    <property type="entry name" value="Aldolase_TIM"/>
</dbReference>
<dbReference type="InterPro" id="IPR020625">
    <property type="entry name" value="Schiff_base-form_aldolases_AS"/>
</dbReference>
<evidence type="ECO:0000256" key="2">
    <source>
        <dbReference type="ARBA" id="ARBA00023239"/>
    </source>
</evidence>
<dbReference type="PANTHER" id="PTHR12128">
    <property type="entry name" value="DIHYDRODIPICOLINATE SYNTHASE"/>
    <property type="match status" value="1"/>
</dbReference>
<sequence length="275" mass="31255">MLNETFHIAVPTAFFEDESINIQGTIDHIRYLYKQGVKSVLVCGTTGEQHSLNINEKIEILDRIVAEKELINNMEIIFGVSSIRQKEAEVLVKNIHDTNISGILLGYPPYILPTQAEALIYTKTIINHCKKPTILYNNPNRTGFDLSLESIIQLSNMELVVGIKEAGRKERVQLLKKEMKRNDFHYYAGGESELDEKVILGFDRLSSIAGNLYPIEISEWFKKLVSRQEITKQERVRIEDILLKVYQGSPLINIKESINKKGIAIGICRSPIGNQ</sequence>
<keyword evidence="2 4" id="KW-0456">Lyase</keyword>
<gene>
    <name evidence="7" type="ORF">P5X88_01000</name>
</gene>
<dbReference type="PROSITE" id="PS00666">
    <property type="entry name" value="DHDPS_2"/>
    <property type="match status" value="1"/>
</dbReference>
<dbReference type="CDD" id="cd00408">
    <property type="entry name" value="DHDPS-like"/>
    <property type="match status" value="1"/>
</dbReference>
<dbReference type="Gene3D" id="3.20.20.70">
    <property type="entry name" value="Aldolase class I"/>
    <property type="match status" value="1"/>
</dbReference>
<dbReference type="InterPro" id="IPR002220">
    <property type="entry name" value="DapA-like"/>
</dbReference>
<dbReference type="GO" id="GO:0008840">
    <property type="term" value="F:4-hydroxy-tetrahydrodipicolinate synthase activity"/>
    <property type="evidence" value="ECO:0007669"/>
    <property type="project" value="TreeGrafter"/>
</dbReference>
<feature type="active site" description="Proton donor/acceptor" evidence="5">
    <location>
        <position position="136"/>
    </location>
</feature>
<dbReference type="PIRSF" id="PIRSF001365">
    <property type="entry name" value="DHDPS"/>
    <property type="match status" value="1"/>
</dbReference>